<dbReference type="EMBL" id="UZAH01028384">
    <property type="protein sequence ID" value="VDO99805.1"/>
    <property type="molecule type" value="Genomic_DNA"/>
</dbReference>
<organism evidence="2 3">
    <name type="scientific">Heligmosomoides polygyrus</name>
    <name type="common">Parasitic roundworm</name>
    <dbReference type="NCBI Taxonomy" id="6339"/>
    <lineage>
        <taxon>Eukaryota</taxon>
        <taxon>Metazoa</taxon>
        <taxon>Ecdysozoa</taxon>
        <taxon>Nematoda</taxon>
        <taxon>Chromadorea</taxon>
        <taxon>Rhabditida</taxon>
        <taxon>Rhabditina</taxon>
        <taxon>Rhabditomorpha</taxon>
        <taxon>Strongyloidea</taxon>
        <taxon>Heligmosomidae</taxon>
        <taxon>Heligmosomoides</taxon>
    </lineage>
</organism>
<accession>A0A183G092</accession>
<dbReference type="Proteomes" id="UP000050761">
    <property type="component" value="Unassembled WGS sequence"/>
</dbReference>
<evidence type="ECO:0000313" key="3">
    <source>
        <dbReference type="WBParaSite" id="HPBE_0001449201-mRNA-1"/>
    </source>
</evidence>
<name>A0A183G092_HELPZ</name>
<protein>
    <submittedName>
        <fullName evidence="3">LAGLIDADG_2 domain-containing protein</fullName>
    </submittedName>
</protein>
<accession>A0A3P8DWR6</accession>
<evidence type="ECO:0000313" key="2">
    <source>
        <dbReference type="Proteomes" id="UP000050761"/>
    </source>
</evidence>
<evidence type="ECO:0000313" key="1">
    <source>
        <dbReference type="EMBL" id="VDO99805.1"/>
    </source>
</evidence>
<reference evidence="1 2" key="1">
    <citation type="submission" date="2018-11" db="EMBL/GenBank/DDBJ databases">
        <authorList>
            <consortium name="Pathogen Informatics"/>
        </authorList>
    </citation>
    <scope>NUCLEOTIDE SEQUENCE [LARGE SCALE GENOMIC DNA]</scope>
</reference>
<dbReference type="AlphaFoldDB" id="A0A183G092"/>
<keyword evidence="2" id="KW-1185">Reference proteome</keyword>
<proteinExistence type="predicted"/>
<gene>
    <name evidence="1" type="ORF">HPBE_LOCUS14493</name>
</gene>
<dbReference type="WBParaSite" id="HPBE_0001449201-mRNA-1">
    <property type="protein sequence ID" value="HPBE_0001449201-mRNA-1"/>
    <property type="gene ID" value="HPBE_0001449201"/>
</dbReference>
<reference evidence="3" key="2">
    <citation type="submission" date="2019-09" db="UniProtKB">
        <authorList>
            <consortium name="WormBaseParasite"/>
        </authorList>
    </citation>
    <scope>IDENTIFICATION</scope>
</reference>
<sequence>MRAQLDQLLKVVNSLAERNSTHESRNAVRPGKTPAGLHYVLSAHENEGTVYHSEFDSLGAARDKGSIRRMRILHQVFTLGTLREGIHVLLSRHVQQLPLVYKPTREHDKEKTKALIASLRQWGCRAVGRKEPKQGGAGSSGYRIPSEHYAMLLRILEEALDSGYDVTEDVGEFELKGQQPFSSNSPT</sequence>